<dbReference type="RefSeq" id="WP_064303400.1">
    <property type="nucleotide sequence ID" value="NZ_LUCV01000025.1"/>
</dbReference>
<name>A0A177SLL8_PSEPU</name>
<feature type="compositionally biased region" description="Polar residues" evidence="1">
    <location>
        <begin position="72"/>
        <end position="82"/>
    </location>
</feature>
<feature type="region of interest" description="Disordered" evidence="1">
    <location>
        <begin position="54"/>
        <end position="94"/>
    </location>
</feature>
<feature type="compositionally biased region" description="Basic and acidic residues" evidence="1">
    <location>
        <begin position="54"/>
        <end position="66"/>
    </location>
</feature>
<accession>A0A177SLL8</accession>
<reference evidence="2 3" key="1">
    <citation type="submission" date="2016-03" db="EMBL/GenBank/DDBJ databases">
        <title>Draft Genome Assembly of Pseudomonas putida strain CBF10-2.</title>
        <authorList>
            <person name="Iyer R.S."/>
            <person name="Damania A."/>
        </authorList>
    </citation>
    <scope>NUCLEOTIDE SEQUENCE [LARGE SCALE GENOMIC DNA]</scope>
    <source>
        <strain evidence="2 3">CBF10-2</strain>
    </source>
</reference>
<dbReference type="EMBL" id="LUCV01000025">
    <property type="protein sequence ID" value="OAI91388.1"/>
    <property type="molecule type" value="Genomic_DNA"/>
</dbReference>
<dbReference type="Proteomes" id="UP000077752">
    <property type="component" value="Unassembled WGS sequence"/>
</dbReference>
<gene>
    <name evidence="2" type="ORF">AYO28_21360</name>
</gene>
<comment type="caution">
    <text evidence="2">The sequence shown here is derived from an EMBL/GenBank/DDBJ whole genome shotgun (WGS) entry which is preliminary data.</text>
</comment>
<proteinExistence type="predicted"/>
<evidence type="ECO:0000313" key="3">
    <source>
        <dbReference type="Proteomes" id="UP000077752"/>
    </source>
</evidence>
<organism evidence="2 3">
    <name type="scientific">Pseudomonas putida</name>
    <name type="common">Arthrobacter siderocapsulatus</name>
    <dbReference type="NCBI Taxonomy" id="303"/>
    <lineage>
        <taxon>Bacteria</taxon>
        <taxon>Pseudomonadati</taxon>
        <taxon>Pseudomonadota</taxon>
        <taxon>Gammaproteobacteria</taxon>
        <taxon>Pseudomonadales</taxon>
        <taxon>Pseudomonadaceae</taxon>
        <taxon>Pseudomonas</taxon>
    </lineage>
</organism>
<dbReference type="AlphaFoldDB" id="A0A177SLL8"/>
<evidence type="ECO:0000256" key="1">
    <source>
        <dbReference type="SAM" id="MobiDB-lite"/>
    </source>
</evidence>
<protein>
    <submittedName>
        <fullName evidence="2">Uncharacterized protein</fullName>
    </submittedName>
</protein>
<evidence type="ECO:0000313" key="2">
    <source>
        <dbReference type="EMBL" id="OAI91388.1"/>
    </source>
</evidence>
<sequence length="211" mass="22961">MTLLTQPAPLHRHVDHETGIILHADPISGEVIRRKDMVRPANLEAQYQAWAAERRADESLSEDHQKAAKGLSSETQGQPQETPSDEPKRGRGRQKTTYANPVAAYMYLLAIPDPLPWVDDIVTGSIITSAGVTNGKINVKARAVIGALFLSEITADACKTNEYSLRTAQRIAKAARHAAHGIASYVERHPDIKAEIVAEVGAEALFRGLAN</sequence>